<gene>
    <name evidence="1" type="ORF">SARC_08702</name>
</gene>
<dbReference type="GeneID" id="25909206"/>
<sequence>MSVKVERKSQYHPGEKDVKTGVLFELPTGVHEVVNVDAFGDCGNLSLLEDPIFETWTVKKLRSVLTSLETLLFVDTANNLLGTHSGTLALESWRTDQRKEREWMDYVVMLAVLLVFNG</sequence>
<protein>
    <submittedName>
        <fullName evidence="1">Uncharacterized protein</fullName>
    </submittedName>
</protein>
<accession>A0A0L0FQR3</accession>
<evidence type="ECO:0000313" key="2">
    <source>
        <dbReference type="Proteomes" id="UP000054560"/>
    </source>
</evidence>
<reference evidence="1 2" key="1">
    <citation type="submission" date="2011-02" db="EMBL/GenBank/DDBJ databases">
        <title>The Genome Sequence of Sphaeroforma arctica JP610.</title>
        <authorList>
            <consortium name="The Broad Institute Genome Sequencing Platform"/>
            <person name="Russ C."/>
            <person name="Cuomo C."/>
            <person name="Young S.K."/>
            <person name="Zeng Q."/>
            <person name="Gargeya S."/>
            <person name="Alvarado L."/>
            <person name="Berlin A."/>
            <person name="Chapman S.B."/>
            <person name="Chen Z."/>
            <person name="Freedman E."/>
            <person name="Gellesch M."/>
            <person name="Goldberg J."/>
            <person name="Griggs A."/>
            <person name="Gujja S."/>
            <person name="Heilman E."/>
            <person name="Heiman D."/>
            <person name="Howarth C."/>
            <person name="Mehta T."/>
            <person name="Neiman D."/>
            <person name="Pearson M."/>
            <person name="Roberts A."/>
            <person name="Saif S."/>
            <person name="Shea T."/>
            <person name="Shenoy N."/>
            <person name="Sisk P."/>
            <person name="Stolte C."/>
            <person name="Sykes S."/>
            <person name="White J."/>
            <person name="Yandava C."/>
            <person name="Burger G."/>
            <person name="Gray M.W."/>
            <person name="Holland P.W.H."/>
            <person name="King N."/>
            <person name="Lang F.B.F."/>
            <person name="Roger A.J."/>
            <person name="Ruiz-Trillo I."/>
            <person name="Haas B."/>
            <person name="Nusbaum C."/>
            <person name="Birren B."/>
        </authorList>
    </citation>
    <scope>NUCLEOTIDE SEQUENCE [LARGE SCALE GENOMIC DNA]</scope>
    <source>
        <strain evidence="1 2">JP610</strain>
    </source>
</reference>
<name>A0A0L0FQR3_9EUKA</name>
<evidence type="ECO:0000313" key="1">
    <source>
        <dbReference type="EMBL" id="KNC78886.1"/>
    </source>
</evidence>
<keyword evidence="2" id="KW-1185">Reference proteome</keyword>
<dbReference type="AlphaFoldDB" id="A0A0L0FQR3"/>
<dbReference type="RefSeq" id="XP_014152788.1">
    <property type="nucleotide sequence ID" value="XM_014297313.1"/>
</dbReference>
<dbReference type="Proteomes" id="UP000054560">
    <property type="component" value="Unassembled WGS sequence"/>
</dbReference>
<organism evidence="1 2">
    <name type="scientific">Sphaeroforma arctica JP610</name>
    <dbReference type="NCBI Taxonomy" id="667725"/>
    <lineage>
        <taxon>Eukaryota</taxon>
        <taxon>Ichthyosporea</taxon>
        <taxon>Ichthyophonida</taxon>
        <taxon>Sphaeroforma</taxon>
    </lineage>
</organism>
<proteinExistence type="predicted"/>
<dbReference type="EMBL" id="KQ242404">
    <property type="protein sequence ID" value="KNC78886.1"/>
    <property type="molecule type" value="Genomic_DNA"/>
</dbReference>